<dbReference type="InterPro" id="IPR011004">
    <property type="entry name" value="Trimer_LpxA-like_sf"/>
</dbReference>
<dbReference type="KEGG" id="tmai:FVE67_03395"/>
<keyword evidence="1 4" id="KW-0808">Transferase</keyword>
<dbReference type="PANTHER" id="PTHR23416">
    <property type="entry name" value="SIALIC ACID SYNTHASE-RELATED"/>
    <property type="match status" value="1"/>
</dbReference>
<dbReference type="SUPFAM" id="SSF51161">
    <property type="entry name" value="Trimeric LpxA-like enzymes"/>
    <property type="match status" value="1"/>
</dbReference>
<keyword evidence="3 4" id="KW-0012">Acyltransferase</keyword>
<dbReference type="EMBL" id="CP042909">
    <property type="protein sequence ID" value="QJA05898.1"/>
    <property type="molecule type" value="Genomic_DNA"/>
</dbReference>
<dbReference type="InterPro" id="IPR001451">
    <property type="entry name" value="Hexapep"/>
</dbReference>
<dbReference type="CDD" id="cd04647">
    <property type="entry name" value="LbH_MAT_like"/>
    <property type="match status" value="1"/>
</dbReference>
<dbReference type="GO" id="GO:0016746">
    <property type="term" value="F:acyltransferase activity"/>
    <property type="evidence" value="ECO:0007669"/>
    <property type="project" value="UniProtKB-KW"/>
</dbReference>
<protein>
    <submittedName>
        <fullName evidence="4">Acyltransferase</fullName>
    </submittedName>
</protein>
<evidence type="ECO:0000313" key="5">
    <source>
        <dbReference type="Proteomes" id="UP000501253"/>
    </source>
</evidence>
<dbReference type="PANTHER" id="PTHR23416:SF78">
    <property type="entry name" value="LIPOPOLYSACCHARIDE BIOSYNTHESIS O-ACETYL TRANSFERASE WBBJ-RELATED"/>
    <property type="match status" value="1"/>
</dbReference>
<dbReference type="PROSITE" id="PS00101">
    <property type="entry name" value="HEXAPEP_TRANSFERASES"/>
    <property type="match status" value="1"/>
</dbReference>
<dbReference type="Pfam" id="PF00132">
    <property type="entry name" value="Hexapep"/>
    <property type="match status" value="1"/>
</dbReference>
<evidence type="ECO:0000313" key="4">
    <source>
        <dbReference type="EMBL" id="QJA05898.1"/>
    </source>
</evidence>
<proteinExistence type="predicted"/>
<dbReference type="InterPro" id="IPR018357">
    <property type="entry name" value="Hexapep_transf_CS"/>
</dbReference>
<name>A0A6H1WRV0_9BACT</name>
<organism evidence="4 5">
    <name type="scientific">Thermosulfurimonas marina</name>
    <dbReference type="NCBI Taxonomy" id="2047767"/>
    <lineage>
        <taxon>Bacteria</taxon>
        <taxon>Pseudomonadati</taxon>
        <taxon>Thermodesulfobacteriota</taxon>
        <taxon>Thermodesulfobacteria</taxon>
        <taxon>Thermodesulfobacteriales</taxon>
        <taxon>Thermodesulfobacteriaceae</taxon>
        <taxon>Thermosulfurimonas</taxon>
    </lineage>
</organism>
<keyword evidence="2" id="KW-0677">Repeat</keyword>
<gene>
    <name evidence="4" type="ORF">FVE67_03395</name>
</gene>
<keyword evidence="5" id="KW-1185">Reference proteome</keyword>
<dbReference type="Proteomes" id="UP000501253">
    <property type="component" value="Chromosome"/>
</dbReference>
<dbReference type="InterPro" id="IPR051159">
    <property type="entry name" value="Hexapeptide_acetyltransf"/>
</dbReference>
<reference evidence="4 5" key="1">
    <citation type="submission" date="2019-08" db="EMBL/GenBank/DDBJ databases">
        <title>Complete genome sequence of Thermosulfurimonas marina SU872T, an anaerobic thermophilic chemolithoautotrophic bacterium isolated from a shallow marine hydrothermal vent.</title>
        <authorList>
            <person name="Allioux M."/>
            <person name="Jebbar M."/>
            <person name="Slobodkina G."/>
            <person name="Slobodkin A."/>
            <person name="Moalic Y."/>
            <person name="Frolova A."/>
            <person name="Shao Z."/>
            <person name="Alain K."/>
        </authorList>
    </citation>
    <scope>NUCLEOTIDE SEQUENCE [LARGE SCALE GENOMIC DNA]</scope>
    <source>
        <strain evidence="4 5">SU872</strain>
    </source>
</reference>
<dbReference type="AlphaFoldDB" id="A0A6H1WRV0"/>
<evidence type="ECO:0000256" key="2">
    <source>
        <dbReference type="ARBA" id="ARBA00022737"/>
    </source>
</evidence>
<evidence type="ECO:0000256" key="1">
    <source>
        <dbReference type="ARBA" id="ARBA00022679"/>
    </source>
</evidence>
<evidence type="ECO:0000256" key="3">
    <source>
        <dbReference type="ARBA" id="ARBA00023315"/>
    </source>
</evidence>
<dbReference type="Pfam" id="PF14602">
    <property type="entry name" value="Hexapep_2"/>
    <property type="match status" value="1"/>
</dbReference>
<accession>A0A6H1WRV0</accession>
<dbReference type="Gene3D" id="2.160.10.10">
    <property type="entry name" value="Hexapeptide repeat proteins"/>
    <property type="match status" value="1"/>
</dbReference>
<sequence>MFLKLCKIYTKLIQKLSNKWWTIVFKVKYFPFVKIERGAFVQKDVKCIFFWINNKPLRIILKEKANIRSNTIIQGSGILEIGKNSFIGSYSVIGVNEKIIIGNNVMIAHNVSIRDTDHKFNRTDLPMIQQGISTAPVVIEDDVWIGHGAIITKGVKIGKGAIVAAGAVVTKDVPPYAVVGGVPAKIIKYRK</sequence>